<dbReference type="EMBL" id="AJJQ01000018">
    <property type="protein sequence ID" value="EID51509.1"/>
    <property type="molecule type" value="Genomic_DNA"/>
</dbReference>
<evidence type="ECO:0000313" key="2">
    <source>
        <dbReference type="Proteomes" id="UP000004863"/>
    </source>
</evidence>
<sequence length="41" mass="4886">MRLTVEYSLVYAHVHAFMRPHGWPRHGHRLLAYAPVRQFPS</sequence>
<dbReference type="PATRIC" id="fig|1125724.3.peg.763"/>
<protein>
    <submittedName>
        <fullName evidence="1">Uncharacterized protein</fullName>
    </submittedName>
</protein>
<proteinExistence type="predicted"/>
<reference evidence="1" key="1">
    <citation type="submission" date="2012-03" db="EMBL/GenBank/DDBJ databases">
        <authorList>
            <person name="Durkin A.S."/>
            <person name="McCorrison J."/>
            <person name="Torralba M."/>
            <person name="Gillis M."/>
            <person name="Methe B."/>
            <person name="Sutton G."/>
            <person name="Nelson K.E."/>
        </authorList>
    </citation>
    <scope>NUCLEOTIDE SEQUENCE [LARGE SCALE GENOMIC DNA]</scope>
    <source>
        <strain evidence="1">F0474</strain>
    </source>
</reference>
<evidence type="ECO:0000313" key="1">
    <source>
        <dbReference type="EMBL" id="EID51509.1"/>
    </source>
</evidence>
<organism evidence="1 2">
    <name type="scientific">Rothia aeria F0474</name>
    <dbReference type="NCBI Taxonomy" id="1125724"/>
    <lineage>
        <taxon>Bacteria</taxon>
        <taxon>Bacillati</taxon>
        <taxon>Actinomycetota</taxon>
        <taxon>Actinomycetes</taxon>
        <taxon>Micrococcales</taxon>
        <taxon>Micrococcaceae</taxon>
        <taxon>Rothia</taxon>
    </lineage>
</organism>
<dbReference type="Proteomes" id="UP000004863">
    <property type="component" value="Unassembled WGS sequence"/>
</dbReference>
<comment type="caution">
    <text evidence="1">The sequence shown here is derived from an EMBL/GenBank/DDBJ whole genome shotgun (WGS) entry which is preliminary data.</text>
</comment>
<dbReference type="AlphaFoldDB" id="I0UUF6"/>
<keyword evidence="2" id="KW-1185">Reference proteome</keyword>
<gene>
    <name evidence="1" type="ORF">HMPREF1324_1313</name>
</gene>
<accession>I0UUF6</accession>
<name>I0UUF6_9MICC</name>